<accession>A0A938WYF1</accession>
<sequence length="220" mass="23476">MNHIVPRLLFFVLGTGINSMGISLITLGSLGTSPISSTPYVASLAFPALSFGMTTFIWNVLFILIQVALLRRRFKPSQFLQVAANLLFSAMIDVSMALFGFLHPTALWQQLLCVVAGCVVLALGIVIEVAPNVIVVPGEGVVRALAIVTGVRYGTVKAVFDVSLIVIAVVLSLVCFHGLRGVGVGTIVSALLVGPVINVINRVFRFPDRIRALALAHDAR</sequence>
<keyword evidence="3" id="KW-1185">Reference proteome</keyword>
<evidence type="ECO:0000313" key="2">
    <source>
        <dbReference type="EMBL" id="MBM6699967.1"/>
    </source>
</evidence>
<keyword evidence="1" id="KW-0812">Transmembrane</keyword>
<evidence type="ECO:0000256" key="1">
    <source>
        <dbReference type="SAM" id="Phobius"/>
    </source>
</evidence>
<feature type="transmembrane region" description="Helical" evidence="1">
    <location>
        <begin position="82"/>
        <end position="102"/>
    </location>
</feature>
<name>A0A938WYF1_9BIFI</name>
<dbReference type="Pfam" id="PF19700">
    <property type="entry name" value="DUF6198"/>
    <property type="match status" value="1"/>
</dbReference>
<feature type="transmembrane region" description="Helical" evidence="1">
    <location>
        <begin position="108"/>
        <end position="137"/>
    </location>
</feature>
<reference evidence="2" key="2">
    <citation type="journal article" date="2021" name="Sci. Rep.">
        <title>The distribution of antibiotic resistance genes in chicken gut microbiota commensals.</title>
        <authorList>
            <person name="Juricova H."/>
            <person name="Matiasovicova J."/>
            <person name="Kubasova T."/>
            <person name="Cejkova D."/>
            <person name="Rychlik I."/>
        </authorList>
    </citation>
    <scope>NUCLEOTIDE SEQUENCE</scope>
    <source>
        <strain evidence="2">An836</strain>
    </source>
</reference>
<organism evidence="2 3">
    <name type="scientific">Bifidobacterium pullorum subsp. saeculare</name>
    <dbReference type="NCBI Taxonomy" id="78257"/>
    <lineage>
        <taxon>Bacteria</taxon>
        <taxon>Bacillati</taxon>
        <taxon>Actinomycetota</taxon>
        <taxon>Actinomycetes</taxon>
        <taxon>Bifidobacteriales</taxon>
        <taxon>Bifidobacteriaceae</taxon>
        <taxon>Bifidobacterium</taxon>
    </lineage>
</organism>
<comment type="caution">
    <text evidence="2">The sequence shown here is derived from an EMBL/GenBank/DDBJ whole genome shotgun (WGS) entry which is preliminary data.</text>
</comment>
<keyword evidence="1" id="KW-0472">Membrane</keyword>
<keyword evidence="1" id="KW-1133">Transmembrane helix</keyword>
<feature type="transmembrane region" description="Helical" evidence="1">
    <location>
        <begin position="7"/>
        <end position="28"/>
    </location>
</feature>
<dbReference type="AlphaFoldDB" id="A0A938WYF1"/>
<dbReference type="PANTHER" id="PTHR40078">
    <property type="entry name" value="INTEGRAL MEMBRANE PROTEIN-RELATED"/>
    <property type="match status" value="1"/>
</dbReference>
<evidence type="ECO:0000313" key="3">
    <source>
        <dbReference type="Proteomes" id="UP000718821"/>
    </source>
</evidence>
<proteinExistence type="predicted"/>
<reference evidence="2" key="1">
    <citation type="submission" date="2020-08" db="EMBL/GenBank/DDBJ databases">
        <authorList>
            <person name="Cejkova D."/>
            <person name="Kubasova T."/>
            <person name="Jahodarova E."/>
            <person name="Rychlik I."/>
        </authorList>
    </citation>
    <scope>NUCLEOTIDE SEQUENCE</scope>
    <source>
        <strain evidence="2">An836</strain>
    </source>
</reference>
<gene>
    <name evidence="2" type="ORF">H7U32_06535</name>
</gene>
<feature type="transmembrane region" description="Helical" evidence="1">
    <location>
        <begin position="185"/>
        <end position="204"/>
    </location>
</feature>
<feature type="transmembrane region" description="Helical" evidence="1">
    <location>
        <begin position="48"/>
        <end position="70"/>
    </location>
</feature>
<protein>
    <submittedName>
        <fullName evidence="2">YitT family protein</fullName>
    </submittedName>
</protein>
<feature type="transmembrane region" description="Helical" evidence="1">
    <location>
        <begin position="158"/>
        <end position="179"/>
    </location>
</feature>
<dbReference type="PANTHER" id="PTHR40078:SF1">
    <property type="entry name" value="INTEGRAL MEMBRANE PROTEIN"/>
    <property type="match status" value="1"/>
</dbReference>
<dbReference type="InterPro" id="IPR038750">
    <property type="entry name" value="YczE/YyaS-like"/>
</dbReference>
<dbReference type="EMBL" id="JACLYU010000011">
    <property type="protein sequence ID" value="MBM6699967.1"/>
    <property type="molecule type" value="Genomic_DNA"/>
</dbReference>
<dbReference type="Proteomes" id="UP000718821">
    <property type="component" value="Unassembled WGS sequence"/>
</dbReference>
<dbReference type="RefSeq" id="WP_204469136.1">
    <property type="nucleotide sequence ID" value="NZ_JACLYU010000011.1"/>
</dbReference>